<protein>
    <submittedName>
        <fullName evidence="2">DUF2254 domain-containing protein</fullName>
    </submittedName>
</protein>
<accession>A0AAU7KKB2</accession>
<dbReference type="Pfam" id="PF10011">
    <property type="entry name" value="DUF2254"/>
    <property type="match status" value="1"/>
</dbReference>
<feature type="transmembrane region" description="Helical" evidence="1">
    <location>
        <begin position="64"/>
        <end position="88"/>
    </location>
</feature>
<keyword evidence="1" id="KW-0812">Transmembrane</keyword>
<name>A0AAU7KKB2_9GAMM</name>
<feature type="transmembrane region" description="Helical" evidence="1">
    <location>
        <begin position="108"/>
        <end position="130"/>
    </location>
</feature>
<dbReference type="InterPro" id="IPR018723">
    <property type="entry name" value="DUF2254_membrane"/>
</dbReference>
<dbReference type="RefSeq" id="WP_045991038.1">
    <property type="nucleotide sequence ID" value="NZ_CP098827.1"/>
</dbReference>
<proteinExistence type="predicted"/>
<dbReference type="AlphaFoldDB" id="A0AAU7KKB2"/>
<feature type="transmembrane region" description="Helical" evidence="1">
    <location>
        <begin position="142"/>
        <end position="162"/>
    </location>
</feature>
<organism evidence="2">
    <name type="scientific">Halomonas sp. RT37</name>
    <dbReference type="NCBI Taxonomy" id="2950872"/>
    <lineage>
        <taxon>Bacteria</taxon>
        <taxon>Pseudomonadati</taxon>
        <taxon>Pseudomonadota</taxon>
        <taxon>Gammaproteobacteria</taxon>
        <taxon>Oceanospirillales</taxon>
        <taxon>Halomonadaceae</taxon>
        <taxon>Halomonas</taxon>
    </lineage>
</organism>
<keyword evidence="1" id="KW-1133">Transmembrane helix</keyword>
<dbReference type="EMBL" id="CP098827">
    <property type="protein sequence ID" value="XBO71940.1"/>
    <property type="molecule type" value="Genomic_DNA"/>
</dbReference>
<feature type="transmembrane region" description="Helical" evidence="1">
    <location>
        <begin position="20"/>
        <end position="43"/>
    </location>
</feature>
<gene>
    <name evidence="2" type="ORF">NFG58_04320</name>
</gene>
<evidence type="ECO:0000313" key="2">
    <source>
        <dbReference type="EMBL" id="XBO71940.1"/>
    </source>
</evidence>
<sequence length="450" mass="49801">MSSLTFHPVRLIRAFYTSIAYLPTLAALVYGLLGLLALAPPISDTSLPEVIQKLSLTAPGSAQSLLAAMLGGMISLMVFSFSMVMSVLSQAGGNFSHKLVFGLVSERANQWVLGHYLGTILFILILLIVPEVDDGEAAWRSLAIYLACAMVLHCLALFVYFIHNASQSIQIDAVISGLHDTTLASMQRLHDKETDDHWRYLPSAAPPSAQCHEIHARMAGYVQNANLERLAELAERIGGVLHLQFRFGDYVVEGLPIAILECEDTPNEEWCDEVLSTLTYLDGESIDEHFVHGLTQMMEVAIKALSPGINDPGTARLCLHRMTDLLCRYLKWQPANTMVDGDGKRRVTWPVERYDSLLHRLFVPILSYGAEDQSTLLGLLKSLKTQSLFAGEHQLPSIQRMAQRVGQALADGASDPMDQAFIVERLERGAHRLDLTPMRERLAARLEQIG</sequence>
<reference evidence="2" key="1">
    <citation type="submission" date="2022-06" db="EMBL/GenBank/DDBJ databases">
        <title>A novel DMS-producing enzyme.</title>
        <authorList>
            <person name="Zhang Y."/>
        </authorList>
    </citation>
    <scope>NUCLEOTIDE SEQUENCE</scope>
    <source>
        <strain evidence="2">RT37</strain>
    </source>
</reference>
<evidence type="ECO:0000256" key="1">
    <source>
        <dbReference type="SAM" id="Phobius"/>
    </source>
</evidence>
<keyword evidence="1" id="KW-0472">Membrane</keyword>